<sequence length="144" mass="16193">MYHPRRPRQLAKGERNKKKIIVAFAKISESRVPPAFQWRGEKARLLSVSLLPAKSEVAQKSKQLALSLTRVHHRNLVSLLGYCDEENNLALVYEYMSQGSLADHLRVVKDHCPIDVKTQRVQGSNPGCVPPHPSACPLMGFKNN</sequence>
<protein>
    <recommendedName>
        <fullName evidence="1">Serine-threonine/tyrosine-protein kinase catalytic domain-containing protein</fullName>
    </recommendedName>
</protein>
<dbReference type="Gene3D" id="1.10.510.10">
    <property type="entry name" value="Transferase(Phosphotransferase) domain 1"/>
    <property type="match status" value="1"/>
</dbReference>
<feature type="domain" description="Serine-threonine/tyrosine-protein kinase catalytic" evidence="1">
    <location>
        <begin position="59"/>
        <end position="114"/>
    </location>
</feature>
<dbReference type="InterPro" id="IPR011009">
    <property type="entry name" value="Kinase-like_dom_sf"/>
</dbReference>
<dbReference type="SUPFAM" id="SSF56112">
    <property type="entry name" value="Protein kinase-like (PK-like)"/>
    <property type="match status" value="1"/>
</dbReference>
<dbReference type="InterPro" id="IPR001245">
    <property type="entry name" value="Ser-Thr/Tyr_kinase_cat_dom"/>
</dbReference>
<dbReference type="PANTHER" id="PTHR45631:SF202">
    <property type="entry name" value="SENESCENCE-INDUCED RECEPTOR-LIKE SERINE_THREONINE-PROTEIN KINASE"/>
    <property type="match status" value="1"/>
</dbReference>
<dbReference type="OrthoDB" id="681355at2759"/>
<accession>A0A843X1K1</accession>
<gene>
    <name evidence="2" type="ORF">Taro_047741</name>
</gene>
<reference evidence="2" key="1">
    <citation type="submission" date="2017-07" db="EMBL/GenBank/DDBJ databases">
        <title>Taro Niue Genome Assembly and Annotation.</title>
        <authorList>
            <person name="Atibalentja N."/>
            <person name="Keating K."/>
            <person name="Fields C.J."/>
        </authorList>
    </citation>
    <scope>NUCLEOTIDE SEQUENCE</scope>
    <source>
        <strain evidence="2">Niue_2</strain>
        <tissue evidence="2">Leaf</tissue>
    </source>
</reference>
<dbReference type="AlphaFoldDB" id="A0A843X1K1"/>
<comment type="caution">
    <text evidence="2">The sequence shown here is derived from an EMBL/GenBank/DDBJ whole genome shotgun (WGS) entry which is preliminary data.</text>
</comment>
<evidence type="ECO:0000313" key="3">
    <source>
        <dbReference type="Proteomes" id="UP000652761"/>
    </source>
</evidence>
<evidence type="ECO:0000313" key="2">
    <source>
        <dbReference type="EMBL" id="MQM14806.1"/>
    </source>
</evidence>
<dbReference type="Proteomes" id="UP000652761">
    <property type="component" value="Unassembled WGS sequence"/>
</dbReference>
<evidence type="ECO:0000259" key="1">
    <source>
        <dbReference type="Pfam" id="PF07714"/>
    </source>
</evidence>
<dbReference type="EMBL" id="NMUH01006239">
    <property type="protein sequence ID" value="MQM14806.1"/>
    <property type="molecule type" value="Genomic_DNA"/>
</dbReference>
<keyword evidence="3" id="KW-1185">Reference proteome</keyword>
<organism evidence="2 3">
    <name type="scientific">Colocasia esculenta</name>
    <name type="common">Wild taro</name>
    <name type="synonym">Arum esculentum</name>
    <dbReference type="NCBI Taxonomy" id="4460"/>
    <lineage>
        <taxon>Eukaryota</taxon>
        <taxon>Viridiplantae</taxon>
        <taxon>Streptophyta</taxon>
        <taxon>Embryophyta</taxon>
        <taxon>Tracheophyta</taxon>
        <taxon>Spermatophyta</taxon>
        <taxon>Magnoliopsida</taxon>
        <taxon>Liliopsida</taxon>
        <taxon>Araceae</taxon>
        <taxon>Aroideae</taxon>
        <taxon>Colocasieae</taxon>
        <taxon>Colocasia</taxon>
    </lineage>
</organism>
<dbReference type="Pfam" id="PF07714">
    <property type="entry name" value="PK_Tyr_Ser-Thr"/>
    <property type="match status" value="1"/>
</dbReference>
<proteinExistence type="predicted"/>
<dbReference type="PANTHER" id="PTHR45631">
    <property type="entry name" value="OS07G0107800 PROTEIN-RELATED"/>
    <property type="match status" value="1"/>
</dbReference>
<name>A0A843X1K1_COLES</name>
<dbReference type="GO" id="GO:0004672">
    <property type="term" value="F:protein kinase activity"/>
    <property type="evidence" value="ECO:0007669"/>
    <property type="project" value="InterPro"/>
</dbReference>